<gene>
    <name evidence="7" type="ORF">MGN01_31040</name>
</gene>
<feature type="domain" description="TonB C-terminal" evidence="6">
    <location>
        <begin position="27"/>
        <end position="124"/>
    </location>
</feature>
<reference evidence="7 8" key="1">
    <citation type="submission" date="2019-07" db="EMBL/GenBank/DDBJ databases">
        <title>Whole genome shotgun sequence of Methylobacterium gnaphalii NBRC 107716.</title>
        <authorList>
            <person name="Hosoyama A."/>
            <person name="Uohara A."/>
            <person name="Ohji S."/>
            <person name="Ichikawa N."/>
        </authorList>
    </citation>
    <scope>NUCLEOTIDE SEQUENCE [LARGE SCALE GENOMIC DNA]</scope>
    <source>
        <strain evidence="7 8">NBRC 107716</strain>
    </source>
</reference>
<dbReference type="Pfam" id="PF13103">
    <property type="entry name" value="TonB_2"/>
    <property type="match status" value="1"/>
</dbReference>
<name>A0A512JMQ9_9HYPH</name>
<protein>
    <recommendedName>
        <fullName evidence="6">TonB C-terminal domain-containing protein</fullName>
    </recommendedName>
</protein>
<evidence type="ECO:0000256" key="1">
    <source>
        <dbReference type="ARBA" id="ARBA00004167"/>
    </source>
</evidence>
<evidence type="ECO:0000256" key="3">
    <source>
        <dbReference type="ARBA" id="ARBA00022989"/>
    </source>
</evidence>
<dbReference type="GO" id="GO:0016020">
    <property type="term" value="C:membrane"/>
    <property type="evidence" value="ECO:0007669"/>
    <property type="project" value="UniProtKB-SubCell"/>
</dbReference>
<comment type="caution">
    <text evidence="7">The sequence shown here is derived from an EMBL/GenBank/DDBJ whole genome shotgun (WGS) entry which is preliminary data.</text>
</comment>
<dbReference type="RefSeq" id="WP_147047704.1">
    <property type="nucleotide sequence ID" value="NZ_BPQK01000140.1"/>
</dbReference>
<dbReference type="InterPro" id="IPR006260">
    <property type="entry name" value="TonB/TolA_C"/>
</dbReference>
<keyword evidence="3" id="KW-1133">Transmembrane helix</keyword>
<keyword evidence="5" id="KW-0732">Signal</keyword>
<evidence type="ECO:0000259" key="6">
    <source>
        <dbReference type="PROSITE" id="PS52015"/>
    </source>
</evidence>
<feature type="signal peptide" evidence="5">
    <location>
        <begin position="1"/>
        <end position="23"/>
    </location>
</feature>
<keyword evidence="8" id="KW-1185">Reference proteome</keyword>
<keyword evidence="2" id="KW-0812">Transmembrane</keyword>
<dbReference type="GO" id="GO:0055085">
    <property type="term" value="P:transmembrane transport"/>
    <property type="evidence" value="ECO:0007669"/>
    <property type="project" value="InterPro"/>
</dbReference>
<dbReference type="Proteomes" id="UP000321750">
    <property type="component" value="Unassembled WGS sequence"/>
</dbReference>
<dbReference type="Gene3D" id="3.30.1150.10">
    <property type="match status" value="1"/>
</dbReference>
<dbReference type="EMBL" id="BJZV01000017">
    <property type="protein sequence ID" value="GEP11259.1"/>
    <property type="molecule type" value="Genomic_DNA"/>
</dbReference>
<proteinExistence type="predicted"/>
<sequence length="134" mass="13969">MFRNVGLIALFVLVAIGPRPSLAQDAAWTVSISSHIRPFVRARKPQDMPPGVHTTLIKLQIDRDGRIHGAAVARSSGKPIVDAAALAAVRDASPGPTLPNIAPGTSISATLPVSFDNSRAAKPARSVKSICDGC</sequence>
<evidence type="ECO:0000256" key="5">
    <source>
        <dbReference type="SAM" id="SignalP"/>
    </source>
</evidence>
<accession>A0A512JMQ9</accession>
<dbReference type="InterPro" id="IPR037682">
    <property type="entry name" value="TonB_C"/>
</dbReference>
<dbReference type="PROSITE" id="PS52015">
    <property type="entry name" value="TONB_CTD"/>
    <property type="match status" value="1"/>
</dbReference>
<evidence type="ECO:0000313" key="8">
    <source>
        <dbReference type="Proteomes" id="UP000321750"/>
    </source>
</evidence>
<comment type="subcellular location">
    <subcellularLocation>
        <location evidence="1">Membrane</location>
        <topology evidence="1">Single-pass membrane protein</topology>
    </subcellularLocation>
</comment>
<keyword evidence="4" id="KW-0472">Membrane</keyword>
<evidence type="ECO:0000256" key="4">
    <source>
        <dbReference type="ARBA" id="ARBA00023136"/>
    </source>
</evidence>
<feature type="chain" id="PRO_5021769026" description="TonB C-terminal domain-containing protein" evidence="5">
    <location>
        <begin position="24"/>
        <end position="134"/>
    </location>
</feature>
<dbReference type="NCBIfam" id="TIGR01352">
    <property type="entry name" value="tonB_Cterm"/>
    <property type="match status" value="1"/>
</dbReference>
<organism evidence="7 8">
    <name type="scientific">Methylobacterium gnaphalii</name>
    <dbReference type="NCBI Taxonomy" id="1010610"/>
    <lineage>
        <taxon>Bacteria</taxon>
        <taxon>Pseudomonadati</taxon>
        <taxon>Pseudomonadota</taxon>
        <taxon>Alphaproteobacteria</taxon>
        <taxon>Hyphomicrobiales</taxon>
        <taxon>Methylobacteriaceae</taxon>
        <taxon>Methylobacterium</taxon>
    </lineage>
</organism>
<dbReference type="AlphaFoldDB" id="A0A512JMQ9"/>
<dbReference type="SUPFAM" id="SSF74653">
    <property type="entry name" value="TolA/TonB C-terminal domain"/>
    <property type="match status" value="1"/>
</dbReference>
<evidence type="ECO:0000256" key="2">
    <source>
        <dbReference type="ARBA" id="ARBA00022692"/>
    </source>
</evidence>
<evidence type="ECO:0000313" key="7">
    <source>
        <dbReference type="EMBL" id="GEP11259.1"/>
    </source>
</evidence>